<gene>
    <name evidence="2" type="ORF">D9619_013338</name>
</gene>
<evidence type="ECO:0000256" key="1">
    <source>
        <dbReference type="SAM" id="MobiDB-lite"/>
    </source>
</evidence>
<organism evidence="2 3">
    <name type="scientific">Psilocybe cf. subviscida</name>
    <dbReference type="NCBI Taxonomy" id="2480587"/>
    <lineage>
        <taxon>Eukaryota</taxon>
        <taxon>Fungi</taxon>
        <taxon>Dikarya</taxon>
        <taxon>Basidiomycota</taxon>
        <taxon>Agaricomycotina</taxon>
        <taxon>Agaricomycetes</taxon>
        <taxon>Agaricomycetidae</taxon>
        <taxon>Agaricales</taxon>
        <taxon>Agaricineae</taxon>
        <taxon>Strophariaceae</taxon>
        <taxon>Psilocybe</taxon>
    </lineage>
</organism>
<dbReference type="EMBL" id="JAACJJ010000004">
    <property type="protein sequence ID" value="KAF5328364.1"/>
    <property type="molecule type" value="Genomic_DNA"/>
</dbReference>
<dbReference type="SUPFAM" id="SSF50978">
    <property type="entry name" value="WD40 repeat-like"/>
    <property type="match status" value="1"/>
</dbReference>
<name>A0A8H5F973_9AGAR</name>
<accession>A0A8H5F973</accession>
<protein>
    <submittedName>
        <fullName evidence="2">Uncharacterized protein</fullName>
    </submittedName>
</protein>
<evidence type="ECO:0000313" key="2">
    <source>
        <dbReference type="EMBL" id="KAF5328364.1"/>
    </source>
</evidence>
<dbReference type="InterPro" id="IPR036322">
    <property type="entry name" value="WD40_repeat_dom_sf"/>
</dbReference>
<feature type="region of interest" description="Disordered" evidence="1">
    <location>
        <begin position="417"/>
        <end position="693"/>
    </location>
</feature>
<keyword evidence="3" id="KW-1185">Reference proteome</keyword>
<feature type="region of interest" description="Disordered" evidence="1">
    <location>
        <begin position="754"/>
        <end position="778"/>
    </location>
</feature>
<reference evidence="2 3" key="1">
    <citation type="journal article" date="2020" name="ISME J.">
        <title>Uncovering the hidden diversity of litter-decomposition mechanisms in mushroom-forming fungi.</title>
        <authorList>
            <person name="Floudas D."/>
            <person name="Bentzer J."/>
            <person name="Ahren D."/>
            <person name="Johansson T."/>
            <person name="Persson P."/>
            <person name="Tunlid A."/>
        </authorList>
    </citation>
    <scope>NUCLEOTIDE SEQUENCE [LARGE SCALE GENOMIC DNA]</scope>
    <source>
        <strain evidence="2 3">CBS 101986</strain>
    </source>
</reference>
<dbReference type="InterPro" id="IPR015943">
    <property type="entry name" value="WD40/YVTN_repeat-like_dom_sf"/>
</dbReference>
<dbReference type="Gene3D" id="2.130.10.10">
    <property type="entry name" value="YVTN repeat-like/Quinoprotein amine dehydrogenase"/>
    <property type="match status" value="1"/>
</dbReference>
<feature type="compositionally biased region" description="Polar residues" evidence="1">
    <location>
        <begin position="615"/>
        <end position="629"/>
    </location>
</feature>
<sequence>MGIVIASEPAPEDATLTSVAVSKTGTYFATADKKGNIYVYRTDGQKLVRTYFLEGCVHILLFVQIRSKTMLIAATKCGHLKAWQFNLTSNLTRWQKSYPLCVNAIALNARKDRLAVSVGHHVHLYQDPWDFSALSTPLKTWAPTTSTAGGRIFYKYPLAIGLHFTLGNDLLISYLAGHCLVRTKQPYNVVLKAAPQLPSRIAHVAVSPTGTHAVLTNLNDGFDVFDLENREFTETCDYLSTPAAATPYNKNHIIKSSFLNDQFLVTGHRDALICIFEFKGEAFTNPVQIQILDAEPGYGVKELATGVYKRKPFVIALSGEDQDSQFHLIASPSFSEQQQLTLGPSGFKKQEACNHPSLYKRASPGSLALPLSLPHLQYGVQYEFHPIGRQALRIIVIKRYGLTAAAGNPCNPVPGQFNSSLNHGADTPSLGPSLTPSGYRFIPPSEEDAVIGPSRTWSTGLDPRVDNPTAFSMRPQRPLPSPPADAPVYSVYGVDVRKQQPGPSQDRPSNNSSTSQVFQGTANERRSNNGPTYPDRPVAGSTRAGKLPQVEHEPEQPPASVHDSDEEMEDSDGQNRPGVQIPPMNFFHHSDEPTSQSHHQAESAPQHLAALRSQFHPQSQDQHHAQASGQPLPPQLGSSVMSPPPRSQAPSCMEQANPAMAPRQSQPPFHQLPSHGSFNAEPPQQQRYGAPQYHGPAYHPTGFIQPQIGDQPMQDVRPYNPQSVVTQAQFQEMQQTIISGFQSVTGMVRTIQNAAHTTGRRRAAVPGVPRKSRKKTPC</sequence>
<proteinExistence type="predicted"/>
<comment type="caution">
    <text evidence="2">The sequence shown here is derived from an EMBL/GenBank/DDBJ whole genome shotgun (WGS) entry which is preliminary data.</text>
</comment>
<feature type="compositionally biased region" description="Polar residues" evidence="1">
    <location>
        <begin position="663"/>
        <end position="687"/>
    </location>
</feature>
<evidence type="ECO:0000313" key="3">
    <source>
        <dbReference type="Proteomes" id="UP000567179"/>
    </source>
</evidence>
<dbReference type="Proteomes" id="UP000567179">
    <property type="component" value="Unassembled WGS sequence"/>
</dbReference>
<feature type="compositionally biased region" description="Polar residues" evidence="1">
    <location>
        <begin position="501"/>
        <end position="522"/>
    </location>
</feature>
<dbReference type="AlphaFoldDB" id="A0A8H5F973"/>